<gene>
    <name evidence="2" type="ORF">B0T11DRAFT_326638</name>
</gene>
<reference evidence="2" key="1">
    <citation type="journal article" date="2021" name="Nat. Commun.">
        <title>Genetic determinants of endophytism in the Arabidopsis root mycobiome.</title>
        <authorList>
            <person name="Mesny F."/>
            <person name="Miyauchi S."/>
            <person name="Thiergart T."/>
            <person name="Pickel B."/>
            <person name="Atanasova L."/>
            <person name="Karlsson M."/>
            <person name="Huettel B."/>
            <person name="Barry K.W."/>
            <person name="Haridas S."/>
            <person name="Chen C."/>
            <person name="Bauer D."/>
            <person name="Andreopoulos W."/>
            <person name="Pangilinan J."/>
            <person name="LaButti K."/>
            <person name="Riley R."/>
            <person name="Lipzen A."/>
            <person name="Clum A."/>
            <person name="Drula E."/>
            <person name="Henrissat B."/>
            <person name="Kohler A."/>
            <person name="Grigoriev I.V."/>
            <person name="Martin F.M."/>
            <person name="Hacquard S."/>
        </authorList>
    </citation>
    <scope>NUCLEOTIDE SEQUENCE</scope>
    <source>
        <strain evidence="2">MPI-CAGE-AT-0016</strain>
    </source>
</reference>
<dbReference type="AlphaFoldDB" id="A0A8K0X626"/>
<evidence type="ECO:0000313" key="3">
    <source>
        <dbReference type="Proteomes" id="UP000813385"/>
    </source>
</evidence>
<feature type="region of interest" description="Disordered" evidence="1">
    <location>
        <begin position="66"/>
        <end position="140"/>
    </location>
</feature>
<organism evidence="2 3">
    <name type="scientific">Plectosphaerella cucumerina</name>
    <dbReference type="NCBI Taxonomy" id="40658"/>
    <lineage>
        <taxon>Eukaryota</taxon>
        <taxon>Fungi</taxon>
        <taxon>Dikarya</taxon>
        <taxon>Ascomycota</taxon>
        <taxon>Pezizomycotina</taxon>
        <taxon>Sordariomycetes</taxon>
        <taxon>Hypocreomycetidae</taxon>
        <taxon>Glomerellales</taxon>
        <taxon>Plectosphaerellaceae</taxon>
        <taxon>Plectosphaerella</taxon>
    </lineage>
</organism>
<dbReference type="Proteomes" id="UP000813385">
    <property type="component" value="Unassembled WGS sequence"/>
</dbReference>
<feature type="compositionally biased region" description="Low complexity" evidence="1">
    <location>
        <begin position="103"/>
        <end position="127"/>
    </location>
</feature>
<sequence>MANLRWHHVGARDALDSARTFQGSFNIRLERARSTGHRMMQSQAFTMNSSIRTVSRVLRAPSAARITGQGLTQTRRLTSTTTSESPSKRDSAVHDAIMDKLWGAGATQSAPAPSSAPTAAETSTQATFSSTNAPSEPARL</sequence>
<evidence type="ECO:0000256" key="1">
    <source>
        <dbReference type="SAM" id="MobiDB-lite"/>
    </source>
</evidence>
<feature type="compositionally biased region" description="Low complexity" evidence="1">
    <location>
        <begin position="69"/>
        <end position="83"/>
    </location>
</feature>
<name>A0A8K0X626_9PEZI</name>
<protein>
    <submittedName>
        <fullName evidence="2">Uncharacterized protein</fullName>
    </submittedName>
</protein>
<accession>A0A8K0X626</accession>
<dbReference type="EMBL" id="JAGPXD010000002">
    <property type="protein sequence ID" value="KAH7368457.1"/>
    <property type="molecule type" value="Genomic_DNA"/>
</dbReference>
<evidence type="ECO:0000313" key="2">
    <source>
        <dbReference type="EMBL" id="KAH7368457.1"/>
    </source>
</evidence>
<proteinExistence type="predicted"/>
<comment type="caution">
    <text evidence="2">The sequence shown here is derived from an EMBL/GenBank/DDBJ whole genome shotgun (WGS) entry which is preliminary data.</text>
</comment>
<feature type="compositionally biased region" description="Basic and acidic residues" evidence="1">
    <location>
        <begin position="86"/>
        <end position="98"/>
    </location>
</feature>
<keyword evidence="3" id="KW-1185">Reference proteome</keyword>